<dbReference type="GO" id="GO:0015276">
    <property type="term" value="F:ligand-gated monoatomic ion channel activity"/>
    <property type="evidence" value="ECO:0007669"/>
    <property type="project" value="InterPro"/>
</dbReference>
<accession>A0AAW0UFM6</accession>
<gene>
    <name evidence="12" type="ORF">O3P69_004497</name>
</gene>
<dbReference type="GO" id="GO:0005886">
    <property type="term" value="C:plasma membrane"/>
    <property type="evidence" value="ECO:0007669"/>
    <property type="project" value="UniProtKB-SubCell"/>
</dbReference>
<proteinExistence type="inferred from homology"/>
<dbReference type="InterPro" id="IPR001320">
    <property type="entry name" value="Iontro_rcpt_C"/>
</dbReference>
<evidence type="ECO:0000313" key="13">
    <source>
        <dbReference type="Proteomes" id="UP001487740"/>
    </source>
</evidence>
<dbReference type="Proteomes" id="UP001487740">
    <property type="component" value="Unassembled WGS sequence"/>
</dbReference>
<evidence type="ECO:0000256" key="6">
    <source>
        <dbReference type="ARBA" id="ARBA00023136"/>
    </source>
</evidence>
<dbReference type="PANTHER" id="PTHR42643:SF39">
    <property type="entry name" value="IONOTROPIC RECEPTOR 56A-RELATED"/>
    <property type="match status" value="1"/>
</dbReference>
<keyword evidence="4 10" id="KW-0812">Transmembrane</keyword>
<feature type="domain" description="Ionotropic glutamate receptor C-terminal" evidence="11">
    <location>
        <begin position="456"/>
        <end position="732"/>
    </location>
</feature>
<evidence type="ECO:0000256" key="2">
    <source>
        <dbReference type="ARBA" id="ARBA00008685"/>
    </source>
</evidence>
<evidence type="ECO:0000256" key="10">
    <source>
        <dbReference type="SAM" id="Phobius"/>
    </source>
</evidence>
<protein>
    <recommendedName>
        <fullName evidence="11">Ionotropic glutamate receptor C-terminal domain-containing protein</fullName>
    </recommendedName>
</protein>
<feature type="transmembrane region" description="Helical" evidence="10">
    <location>
        <begin position="448"/>
        <end position="473"/>
    </location>
</feature>
<feature type="region of interest" description="Disordered" evidence="9">
    <location>
        <begin position="686"/>
        <end position="712"/>
    </location>
</feature>
<feature type="transmembrane region" description="Helical" evidence="10">
    <location>
        <begin position="161"/>
        <end position="178"/>
    </location>
</feature>
<evidence type="ECO:0000256" key="1">
    <source>
        <dbReference type="ARBA" id="ARBA00004651"/>
    </source>
</evidence>
<evidence type="ECO:0000256" key="8">
    <source>
        <dbReference type="ARBA" id="ARBA00023180"/>
    </source>
</evidence>
<name>A0AAW0UFM6_SCYPA</name>
<feature type="domain" description="Ionotropic glutamate receptor C-terminal" evidence="11">
    <location>
        <begin position="987"/>
        <end position="1238"/>
    </location>
</feature>
<keyword evidence="8" id="KW-0325">Glycoprotein</keyword>
<evidence type="ECO:0000256" key="4">
    <source>
        <dbReference type="ARBA" id="ARBA00022692"/>
    </source>
</evidence>
<comment type="caution">
    <text evidence="12">The sequence shown here is derived from an EMBL/GenBank/DDBJ whole genome shotgun (WGS) entry which is preliminary data.</text>
</comment>
<feature type="transmembrane region" description="Helical" evidence="10">
    <location>
        <begin position="515"/>
        <end position="533"/>
    </location>
</feature>
<reference evidence="12 13" key="1">
    <citation type="submission" date="2023-03" db="EMBL/GenBank/DDBJ databases">
        <title>High-quality genome of Scylla paramamosain provides insights in environmental adaptation.</title>
        <authorList>
            <person name="Zhang L."/>
        </authorList>
    </citation>
    <scope>NUCLEOTIDE SEQUENCE [LARGE SCALE GENOMIC DNA]</scope>
    <source>
        <strain evidence="12">LZ_2023a</strain>
        <tissue evidence="12">Muscle</tissue>
    </source>
</reference>
<sequence>MPSYGKHFRKYYSDSESPLFQALGSLMNPGPSLMEGLKMALVKRTGHLDPRKYIQYEILDKFTEEDGSTPLYVARGSVSPTPSGWPIPHDAPYKAHLDRLIVATLEAGLYDKWTADLMRETKLRSQRRQRQRHAAGHEGQAELMAVNEDGLPTLTINHTQGAFILLLLGLVFNTLIFFNGQELVLHTGGAAELMRSPLNASCTTIAVTDSTTTPPDVVKDLLEKSALDQWQVMATFEVNLEKRNTTITDRLSKLIPLARQLQDLLPAHWTFSMMNTVFLNMEGDAEQPRCGMYTYLPYSKGGSQMVKIAFWTPAHGFKHLSSVSFFQDKFQNFYGAKVNVTSEPYMPYWDEEEVLAADGSKTIVYRGSDYRMVDAIASALNFTVRVLPTSSWTEVTRLVEEKTSLISPIIHNIIPERIEKFDFTYLYENSYSSFGMAKPNLEPRWKSVYYPLSTGVWIAVIGHVVFFPFLLWQLIRAGHDGDTDVSVGAVFQDMVGMLLGQNLPHRLSYTSSSRVLVAAWLMFALILGLAYRGNLTASLTLPKYPPRPETLKEIVDSVDMVTMPSYGKHFRKFYSDSESPLFQALGSLMNPGPSLMEGLKMALVKRSSHLDARKYIQHGILDKFTEKDGSTPLYVTRGSVSPTPCGWPIPHDAPYKAHLDRLIVATLEAGLYDKWTADLMRETKLRSQRRQRQRHAAGHEGQTEPRGVNEDGLPTLTINHTQGAFILLLLGLVFDILVFSSELLCGQELVLHTGGAAELMWSPPNALCTTIAITDSTTTASDVVKFNPPIRAGTDVKQATNELQDLFGKSALDQWQVMATFEVTLEKRNTTITDRLSKLIPLARQLQDLLPAHWTFSMMNTVFLNMEGDAEQPRCGMYTYLPYSKGGSQMVKIALWTPAHGFKHLSSVSFFQDKFQNFYGAKVNVTSEPYMPYWDEEEVLAADGSKTIVYSGSDYRMVDAIASALNFTVRVLPTSSWTELIRAGHDGHTDVGVGAVFQDVVGMLLGQNLPRRLSYTSSSRVLVAAWLVFALILGLAYRGNLTASLTLPKYPPRPETLEEIVDNVDMITMPSYGKHFRKYYSDSESPLFQALGSLMNPGPSLMEGLKMALVKRRSHLDARKYIQYEILDKFTEKDGSTPFYVTRGFVSPTPCGWPIPHDAPYKAHLDRLIVATLEAGLYDKWTGDLMRETKLRSQRRERQRYAAGHEGQAEPKAVNEDGLPTLTINHTQGAFILLLLGFVFNTLIFSSELLCKI</sequence>
<dbReference type="PANTHER" id="PTHR42643">
    <property type="entry name" value="IONOTROPIC RECEPTOR 20A-RELATED"/>
    <property type="match status" value="1"/>
</dbReference>
<evidence type="ECO:0000259" key="11">
    <source>
        <dbReference type="Pfam" id="PF00060"/>
    </source>
</evidence>
<evidence type="ECO:0000256" key="9">
    <source>
        <dbReference type="SAM" id="MobiDB-lite"/>
    </source>
</evidence>
<dbReference type="Gene3D" id="1.10.287.70">
    <property type="match status" value="2"/>
</dbReference>
<evidence type="ECO:0000256" key="5">
    <source>
        <dbReference type="ARBA" id="ARBA00022989"/>
    </source>
</evidence>
<comment type="similarity">
    <text evidence="2">Belongs to the glutamate-gated ion channel (TC 1.A.10.1) family.</text>
</comment>
<evidence type="ECO:0000313" key="12">
    <source>
        <dbReference type="EMBL" id="KAK8397746.1"/>
    </source>
</evidence>
<dbReference type="Pfam" id="PF00060">
    <property type="entry name" value="Lig_chan"/>
    <property type="match status" value="2"/>
</dbReference>
<keyword evidence="7" id="KW-0675">Receptor</keyword>
<feature type="compositionally biased region" description="Basic residues" evidence="9">
    <location>
        <begin position="686"/>
        <end position="696"/>
    </location>
</feature>
<keyword evidence="13" id="KW-1185">Reference proteome</keyword>
<organism evidence="12 13">
    <name type="scientific">Scylla paramamosain</name>
    <name type="common">Mud crab</name>
    <dbReference type="NCBI Taxonomy" id="85552"/>
    <lineage>
        <taxon>Eukaryota</taxon>
        <taxon>Metazoa</taxon>
        <taxon>Ecdysozoa</taxon>
        <taxon>Arthropoda</taxon>
        <taxon>Crustacea</taxon>
        <taxon>Multicrustacea</taxon>
        <taxon>Malacostraca</taxon>
        <taxon>Eumalacostraca</taxon>
        <taxon>Eucarida</taxon>
        <taxon>Decapoda</taxon>
        <taxon>Pleocyemata</taxon>
        <taxon>Brachyura</taxon>
        <taxon>Eubrachyura</taxon>
        <taxon>Portunoidea</taxon>
        <taxon>Portunidae</taxon>
        <taxon>Portuninae</taxon>
        <taxon>Scylla</taxon>
    </lineage>
</organism>
<dbReference type="GO" id="GO:0050906">
    <property type="term" value="P:detection of stimulus involved in sensory perception"/>
    <property type="evidence" value="ECO:0007669"/>
    <property type="project" value="UniProtKB-ARBA"/>
</dbReference>
<evidence type="ECO:0000256" key="3">
    <source>
        <dbReference type="ARBA" id="ARBA00022475"/>
    </source>
</evidence>
<evidence type="ECO:0000256" key="7">
    <source>
        <dbReference type="ARBA" id="ARBA00023170"/>
    </source>
</evidence>
<dbReference type="InterPro" id="IPR052192">
    <property type="entry name" value="Insect_Ionotropic_Sensory_Rcpt"/>
</dbReference>
<keyword evidence="5 10" id="KW-1133">Transmembrane helix</keyword>
<dbReference type="SUPFAM" id="SSF53850">
    <property type="entry name" value="Periplasmic binding protein-like II"/>
    <property type="match status" value="2"/>
</dbReference>
<feature type="compositionally biased region" description="Basic and acidic residues" evidence="9">
    <location>
        <begin position="697"/>
        <end position="709"/>
    </location>
</feature>
<keyword evidence="3" id="KW-1003">Cell membrane</keyword>
<comment type="subcellular location">
    <subcellularLocation>
        <location evidence="1">Cell membrane</location>
        <topology evidence="1">Multi-pass membrane protein</topology>
    </subcellularLocation>
</comment>
<feature type="transmembrane region" description="Helical" evidence="10">
    <location>
        <begin position="1230"/>
        <end position="1251"/>
    </location>
</feature>
<dbReference type="EMBL" id="JARAKH010000013">
    <property type="protein sequence ID" value="KAK8397746.1"/>
    <property type="molecule type" value="Genomic_DNA"/>
</dbReference>
<dbReference type="AlphaFoldDB" id="A0AAW0UFM6"/>
<keyword evidence="6 10" id="KW-0472">Membrane</keyword>